<dbReference type="GO" id="GO:0005886">
    <property type="term" value="C:plasma membrane"/>
    <property type="evidence" value="ECO:0007669"/>
    <property type="project" value="UniProtKB-SubCell"/>
</dbReference>
<feature type="transmembrane region" description="Helical" evidence="8">
    <location>
        <begin position="262"/>
        <end position="283"/>
    </location>
</feature>
<protein>
    <submittedName>
        <fullName evidence="10">Binding-protein-dependent transport systems inner membrane component</fullName>
    </submittedName>
</protein>
<dbReference type="Gene3D" id="1.10.3720.10">
    <property type="entry name" value="MetI-like"/>
    <property type="match status" value="1"/>
</dbReference>
<evidence type="ECO:0000313" key="11">
    <source>
        <dbReference type="Proteomes" id="UP000007013"/>
    </source>
</evidence>
<dbReference type="Pfam" id="PF00528">
    <property type="entry name" value="BPD_transp_1"/>
    <property type="match status" value="1"/>
</dbReference>
<dbReference type="GO" id="GO:0055085">
    <property type="term" value="P:transmembrane transport"/>
    <property type="evidence" value="ECO:0007669"/>
    <property type="project" value="InterPro"/>
</dbReference>
<dbReference type="PROSITE" id="PS50928">
    <property type="entry name" value="ABC_TM1"/>
    <property type="match status" value="1"/>
</dbReference>
<evidence type="ECO:0000256" key="3">
    <source>
        <dbReference type="ARBA" id="ARBA00022448"/>
    </source>
</evidence>
<evidence type="ECO:0000259" key="9">
    <source>
        <dbReference type="PROSITE" id="PS50928"/>
    </source>
</evidence>
<accession>B1ZYH4</accession>
<evidence type="ECO:0000256" key="6">
    <source>
        <dbReference type="ARBA" id="ARBA00022989"/>
    </source>
</evidence>
<reference evidence="10 11" key="1">
    <citation type="journal article" date="2011" name="J. Bacteriol.">
        <title>Genome sequence of the verrucomicrobium Opitutus terrae PB90-1, an abundant inhabitant of rice paddy soil ecosystems.</title>
        <authorList>
            <person name="van Passel M.W."/>
            <person name="Kant R."/>
            <person name="Palva A."/>
            <person name="Copeland A."/>
            <person name="Lucas S."/>
            <person name="Lapidus A."/>
            <person name="Glavina del Rio T."/>
            <person name="Pitluck S."/>
            <person name="Goltsman E."/>
            <person name="Clum A."/>
            <person name="Sun H."/>
            <person name="Schmutz J."/>
            <person name="Larimer F.W."/>
            <person name="Land M.L."/>
            <person name="Hauser L."/>
            <person name="Kyrpides N."/>
            <person name="Mikhailova N."/>
            <person name="Richardson P.P."/>
            <person name="Janssen P.H."/>
            <person name="de Vos W.M."/>
            <person name="Smidt H."/>
        </authorList>
    </citation>
    <scope>NUCLEOTIDE SEQUENCE [LARGE SCALE GENOMIC DNA]</scope>
    <source>
        <strain evidence="11">DSM 11246 / JCM 15787 / PB90-1</strain>
    </source>
</reference>
<dbReference type="HOGENOM" id="CLU_016047_18_3_0"/>
<dbReference type="Proteomes" id="UP000007013">
    <property type="component" value="Chromosome"/>
</dbReference>
<evidence type="ECO:0000256" key="7">
    <source>
        <dbReference type="ARBA" id="ARBA00023136"/>
    </source>
</evidence>
<dbReference type="PANTHER" id="PTHR42929:SF1">
    <property type="entry name" value="INNER MEMBRANE ABC TRANSPORTER PERMEASE PROTEIN YDCU-RELATED"/>
    <property type="match status" value="1"/>
</dbReference>
<feature type="transmembrane region" description="Helical" evidence="8">
    <location>
        <begin position="116"/>
        <end position="138"/>
    </location>
</feature>
<evidence type="ECO:0000256" key="5">
    <source>
        <dbReference type="ARBA" id="ARBA00022692"/>
    </source>
</evidence>
<dbReference type="STRING" id="452637.Oter_3797"/>
<dbReference type="EMBL" id="CP001032">
    <property type="protein sequence ID" value="ACB77072.1"/>
    <property type="molecule type" value="Genomic_DNA"/>
</dbReference>
<keyword evidence="11" id="KW-1185">Reference proteome</keyword>
<dbReference type="InterPro" id="IPR035906">
    <property type="entry name" value="MetI-like_sf"/>
</dbReference>
<dbReference type="PANTHER" id="PTHR42929">
    <property type="entry name" value="INNER MEMBRANE ABC TRANSPORTER PERMEASE PROTEIN YDCU-RELATED-RELATED"/>
    <property type="match status" value="1"/>
</dbReference>
<evidence type="ECO:0000313" key="10">
    <source>
        <dbReference type="EMBL" id="ACB77072.1"/>
    </source>
</evidence>
<keyword evidence="6 8" id="KW-1133">Transmembrane helix</keyword>
<dbReference type="SUPFAM" id="SSF161098">
    <property type="entry name" value="MetI-like"/>
    <property type="match status" value="1"/>
</dbReference>
<dbReference type="KEGG" id="ote:Oter_3797"/>
<evidence type="ECO:0000256" key="8">
    <source>
        <dbReference type="RuleBase" id="RU363032"/>
    </source>
</evidence>
<dbReference type="InterPro" id="IPR000515">
    <property type="entry name" value="MetI-like"/>
</dbReference>
<proteinExistence type="inferred from homology"/>
<feature type="transmembrane region" description="Helical" evidence="8">
    <location>
        <begin position="83"/>
        <end position="104"/>
    </location>
</feature>
<feature type="transmembrane region" description="Helical" evidence="8">
    <location>
        <begin position="158"/>
        <end position="179"/>
    </location>
</feature>
<dbReference type="AlphaFoldDB" id="B1ZYH4"/>
<organism evidence="10 11">
    <name type="scientific">Opitutus terrae (strain DSM 11246 / JCM 15787 / PB90-1)</name>
    <dbReference type="NCBI Taxonomy" id="452637"/>
    <lineage>
        <taxon>Bacteria</taxon>
        <taxon>Pseudomonadati</taxon>
        <taxon>Verrucomicrobiota</taxon>
        <taxon>Opitutia</taxon>
        <taxon>Opitutales</taxon>
        <taxon>Opitutaceae</taxon>
        <taxon>Opitutus</taxon>
    </lineage>
</organism>
<gene>
    <name evidence="10" type="ordered locus">Oter_3797</name>
</gene>
<name>B1ZYH4_OPITP</name>
<evidence type="ECO:0000256" key="4">
    <source>
        <dbReference type="ARBA" id="ARBA00022475"/>
    </source>
</evidence>
<dbReference type="OrthoDB" id="9807047at2"/>
<comment type="subcellular location">
    <subcellularLocation>
        <location evidence="1 8">Cell membrane</location>
        <topology evidence="1 8">Multi-pass membrane protein</topology>
    </subcellularLocation>
</comment>
<dbReference type="RefSeq" id="WP_012376601.1">
    <property type="nucleotide sequence ID" value="NC_010571.1"/>
</dbReference>
<dbReference type="CDD" id="cd06261">
    <property type="entry name" value="TM_PBP2"/>
    <property type="match status" value="1"/>
</dbReference>
<keyword evidence="5 8" id="KW-0812">Transmembrane</keyword>
<feature type="domain" description="ABC transmembrane type-1" evidence="9">
    <location>
        <begin position="79"/>
        <end position="283"/>
    </location>
</feature>
<evidence type="ECO:0000256" key="2">
    <source>
        <dbReference type="ARBA" id="ARBA00007069"/>
    </source>
</evidence>
<comment type="similarity">
    <text evidence="2">Belongs to the binding-protein-dependent transport system permease family. CysTW subfamily.</text>
</comment>
<evidence type="ECO:0000256" key="1">
    <source>
        <dbReference type="ARBA" id="ARBA00004651"/>
    </source>
</evidence>
<keyword evidence="4" id="KW-1003">Cell membrane</keyword>
<sequence length="293" mass="32629">MTNDVRSSAAVGLERRRASWRAWLLLAPMVLWLVLFVVLPSVILLVYSFCERDELGRVVYTFTTENFIRVFDPVYVRIFARSIGYAGLTTIICVVVGYPVAFCVARAREEWRQRLLLLVMIPFWTSFLIRTYAWITILKKEGLLNGLLEGLALPSVELLYTPTAVIIGLVYAYLPFMILPIYGSAEKLDGALIEAAYDLGAGPLRVFSSVIIPLTLPGIAAGTLLVFVPAIGMFAITDLMGGARVPMIGNVIQNQFMQARDWPFGAALGVVFMALFALTYLILLRVTTREEHP</sequence>
<feature type="transmembrane region" description="Helical" evidence="8">
    <location>
        <begin position="23"/>
        <end position="47"/>
    </location>
</feature>
<keyword evidence="7 8" id="KW-0472">Membrane</keyword>
<keyword evidence="3 8" id="KW-0813">Transport</keyword>
<dbReference type="eggNOG" id="COG1176">
    <property type="taxonomic scope" value="Bacteria"/>
</dbReference>